<name>A0A6B2JPP7_9RHOB</name>
<protein>
    <submittedName>
        <fullName evidence="2">Uncharacterized protein</fullName>
    </submittedName>
</protein>
<comment type="caution">
    <text evidence="2">The sequence shown here is derived from an EMBL/GenBank/DDBJ whole genome shotgun (WGS) entry which is preliminary data.</text>
</comment>
<gene>
    <name evidence="2" type="ORF">GZA08_03215</name>
</gene>
<dbReference type="RefSeq" id="WP_163889904.1">
    <property type="nucleotide sequence ID" value="NZ_JAAFYS010000001.1"/>
</dbReference>
<dbReference type="EMBL" id="JAAGAB010000001">
    <property type="protein sequence ID" value="NDU99979.1"/>
    <property type="molecule type" value="Genomic_DNA"/>
</dbReference>
<evidence type="ECO:0000256" key="1">
    <source>
        <dbReference type="SAM" id="SignalP"/>
    </source>
</evidence>
<keyword evidence="1" id="KW-0732">Signal</keyword>
<dbReference type="Proteomes" id="UP000474757">
    <property type="component" value="Unassembled WGS sequence"/>
</dbReference>
<dbReference type="AlphaFoldDB" id="A0A6B2JPP7"/>
<sequence length="203" mass="22252">MTRLTILALITAGPAFAECPVPADMETGIRVEYSDGLVEMFRASGPGVVESIGVDYDEPIYWMEMAQGLYVTDYAEVWGDFIDLPNATRHDYGAPAAELPVPEPAGRWDARPDLLYPDEAPVSVTQSYVFGPEEAISVGACRFDALEVTTAYQSDDNYIEGVTYLSDFGFGWLAWMDDETDGYSTYSAVSIAPMAPGDWPLKN</sequence>
<keyword evidence="3" id="KW-1185">Reference proteome</keyword>
<accession>A0A6B2JPP7</accession>
<reference evidence="2 3" key="1">
    <citation type="submission" date="2020-02" db="EMBL/GenBank/DDBJ databases">
        <title>Pseudoroseicyclus tamarix, sp. nov., isolated from offshore sediment of a Tamarix chinensis forest.</title>
        <authorList>
            <person name="Gai Y."/>
        </authorList>
    </citation>
    <scope>NUCLEOTIDE SEQUENCE [LARGE SCALE GENOMIC DNA]</scope>
    <source>
        <strain evidence="2 3">CLL3-39</strain>
    </source>
</reference>
<evidence type="ECO:0000313" key="3">
    <source>
        <dbReference type="Proteomes" id="UP000474757"/>
    </source>
</evidence>
<organism evidence="2 3">
    <name type="scientific">Pseudoroseicyclus tamaricis</name>
    <dbReference type="NCBI Taxonomy" id="2705421"/>
    <lineage>
        <taxon>Bacteria</taxon>
        <taxon>Pseudomonadati</taxon>
        <taxon>Pseudomonadota</taxon>
        <taxon>Alphaproteobacteria</taxon>
        <taxon>Rhodobacterales</taxon>
        <taxon>Paracoccaceae</taxon>
        <taxon>Pseudoroseicyclus</taxon>
    </lineage>
</organism>
<feature type="signal peptide" evidence="1">
    <location>
        <begin position="1"/>
        <end position="17"/>
    </location>
</feature>
<evidence type="ECO:0000313" key="2">
    <source>
        <dbReference type="EMBL" id="NDU99979.1"/>
    </source>
</evidence>
<feature type="chain" id="PRO_5025576929" evidence="1">
    <location>
        <begin position="18"/>
        <end position="203"/>
    </location>
</feature>
<proteinExistence type="predicted"/>